<reference evidence="1 2" key="1">
    <citation type="submission" date="2014-04" db="EMBL/GenBank/DDBJ databases">
        <authorList>
            <consortium name="DOE Joint Genome Institute"/>
            <person name="Kuo A."/>
            <person name="Tarkka M."/>
            <person name="Buscot F."/>
            <person name="Kohler A."/>
            <person name="Nagy L.G."/>
            <person name="Floudas D."/>
            <person name="Copeland A."/>
            <person name="Barry K.W."/>
            <person name="Cichocki N."/>
            <person name="Veneault-Fourrey C."/>
            <person name="LaButti K."/>
            <person name="Lindquist E.A."/>
            <person name="Lipzen A."/>
            <person name="Lundell T."/>
            <person name="Morin E."/>
            <person name="Murat C."/>
            <person name="Sun H."/>
            <person name="Tunlid A."/>
            <person name="Henrissat B."/>
            <person name="Grigoriev I.V."/>
            <person name="Hibbett D.S."/>
            <person name="Martin F."/>
            <person name="Nordberg H.P."/>
            <person name="Cantor M.N."/>
            <person name="Hua S.X."/>
        </authorList>
    </citation>
    <scope>NUCLEOTIDE SEQUENCE [LARGE SCALE GENOMIC DNA]</scope>
    <source>
        <strain evidence="1 2">F 1598</strain>
    </source>
</reference>
<evidence type="ECO:0000313" key="1">
    <source>
        <dbReference type="EMBL" id="KIM71867.1"/>
    </source>
</evidence>
<evidence type="ECO:0000313" key="2">
    <source>
        <dbReference type="Proteomes" id="UP000054166"/>
    </source>
</evidence>
<reference evidence="2" key="2">
    <citation type="submission" date="2015-01" db="EMBL/GenBank/DDBJ databases">
        <title>Evolutionary Origins and Diversification of the Mycorrhizal Mutualists.</title>
        <authorList>
            <consortium name="DOE Joint Genome Institute"/>
            <consortium name="Mycorrhizal Genomics Consortium"/>
            <person name="Kohler A."/>
            <person name="Kuo A."/>
            <person name="Nagy L.G."/>
            <person name="Floudas D."/>
            <person name="Copeland A."/>
            <person name="Barry K.W."/>
            <person name="Cichocki N."/>
            <person name="Veneault-Fourrey C."/>
            <person name="LaButti K."/>
            <person name="Lindquist E.A."/>
            <person name="Lipzen A."/>
            <person name="Lundell T."/>
            <person name="Morin E."/>
            <person name="Murat C."/>
            <person name="Riley R."/>
            <person name="Ohm R."/>
            <person name="Sun H."/>
            <person name="Tunlid A."/>
            <person name="Henrissat B."/>
            <person name="Grigoriev I.V."/>
            <person name="Hibbett D.S."/>
            <person name="Martin F."/>
        </authorList>
    </citation>
    <scope>NUCLEOTIDE SEQUENCE [LARGE SCALE GENOMIC DNA]</scope>
    <source>
        <strain evidence="2">F 1598</strain>
    </source>
</reference>
<dbReference type="EMBL" id="KN833196">
    <property type="protein sequence ID" value="KIM71867.1"/>
    <property type="molecule type" value="Genomic_DNA"/>
</dbReference>
<dbReference type="InParanoid" id="A0A0C3B3K5"/>
<protein>
    <submittedName>
        <fullName evidence="1">Uncharacterized protein</fullName>
    </submittedName>
</protein>
<gene>
    <name evidence="1" type="ORF">PILCRDRAFT_82381</name>
</gene>
<keyword evidence="2" id="KW-1185">Reference proteome</keyword>
<proteinExistence type="predicted"/>
<dbReference type="Proteomes" id="UP000054166">
    <property type="component" value="Unassembled WGS sequence"/>
</dbReference>
<sequence>MDRWTSVWSGFSIIINRITWLHRDIGAAPMDYDLLVSGGTDQQCVLDVHELGSRLSYPPGTGVAIVGKVLRHGVKTWDGGERVCQARFMKDAVHDWLGQSRPEWVCYDDYINLTS</sequence>
<dbReference type="OrthoDB" id="3200752at2759"/>
<dbReference type="HOGENOM" id="CLU_039070_7_1_1"/>
<organism evidence="1 2">
    <name type="scientific">Piloderma croceum (strain F 1598)</name>
    <dbReference type="NCBI Taxonomy" id="765440"/>
    <lineage>
        <taxon>Eukaryota</taxon>
        <taxon>Fungi</taxon>
        <taxon>Dikarya</taxon>
        <taxon>Basidiomycota</taxon>
        <taxon>Agaricomycotina</taxon>
        <taxon>Agaricomycetes</taxon>
        <taxon>Agaricomycetidae</taxon>
        <taxon>Atheliales</taxon>
        <taxon>Atheliaceae</taxon>
        <taxon>Piloderma</taxon>
    </lineage>
</organism>
<accession>A0A0C3B3K5</accession>
<dbReference type="AlphaFoldDB" id="A0A0C3B3K5"/>
<dbReference type="Gene3D" id="3.60.130.30">
    <property type="match status" value="1"/>
</dbReference>
<name>A0A0C3B3K5_PILCF</name>